<dbReference type="InterPro" id="IPR038538">
    <property type="entry name" value="MTERF_sf"/>
</dbReference>
<dbReference type="FunFam" id="1.25.70.10:FF:000001">
    <property type="entry name" value="Mitochondrial transcription termination factor-like"/>
    <property type="match status" value="1"/>
</dbReference>
<dbReference type="GO" id="GO:0003676">
    <property type="term" value="F:nucleic acid binding"/>
    <property type="evidence" value="ECO:0007669"/>
    <property type="project" value="InterPro"/>
</dbReference>
<evidence type="ECO:0000313" key="5">
    <source>
        <dbReference type="Proteomes" id="UP001346149"/>
    </source>
</evidence>
<organism evidence="4 5">
    <name type="scientific">Trapa natans</name>
    <name type="common">Water chestnut</name>
    <dbReference type="NCBI Taxonomy" id="22666"/>
    <lineage>
        <taxon>Eukaryota</taxon>
        <taxon>Viridiplantae</taxon>
        <taxon>Streptophyta</taxon>
        <taxon>Embryophyta</taxon>
        <taxon>Tracheophyta</taxon>
        <taxon>Spermatophyta</taxon>
        <taxon>Magnoliopsida</taxon>
        <taxon>eudicotyledons</taxon>
        <taxon>Gunneridae</taxon>
        <taxon>Pentapetalae</taxon>
        <taxon>rosids</taxon>
        <taxon>malvids</taxon>
        <taxon>Myrtales</taxon>
        <taxon>Lythraceae</taxon>
        <taxon>Trapa</taxon>
    </lineage>
</organism>
<gene>
    <name evidence="4" type="ORF">SAY86_012892</name>
</gene>
<dbReference type="PANTHER" id="PTHR13068">
    <property type="entry name" value="CGI-12 PROTEIN-RELATED"/>
    <property type="match status" value="1"/>
</dbReference>
<dbReference type="Pfam" id="PF02536">
    <property type="entry name" value="mTERF"/>
    <property type="match status" value="2"/>
</dbReference>
<dbReference type="InterPro" id="IPR003690">
    <property type="entry name" value="MTERF"/>
</dbReference>
<evidence type="ECO:0000313" key="4">
    <source>
        <dbReference type="EMBL" id="KAK4794898.1"/>
    </source>
</evidence>
<dbReference type="GO" id="GO:0006353">
    <property type="term" value="P:DNA-templated transcription termination"/>
    <property type="evidence" value="ECO:0007669"/>
    <property type="project" value="UniProtKB-KW"/>
</dbReference>
<name>A0AAN7RE93_TRANT</name>
<comment type="caution">
    <text evidence="4">The sequence shown here is derived from an EMBL/GenBank/DDBJ whole genome shotgun (WGS) entry which is preliminary data.</text>
</comment>
<evidence type="ECO:0000256" key="3">
    <source>
        <dbReference type="ARBA" id="ARBA00022946"/>
    </source>
</evidence>
<keyword evidence="2" id="KW-0804">Transcription</keyword>
<keyword evidence="3" id="KW-0809">Transit peptide</keyword>
<accession>A0AAN7RE93</accession>
<dbReference type="AlphaFoldDB" id="A0AAN7RE93"/>
<comment type="similarity">
    <text evidence="1">Belongs to the mTERF family.</text>
</comment>
<dbReference type="Proteomes" id="UP001346149">
    <property type="component" value="Unassembled WGS sequence"/>
</dbReference>
<evidence type="ECO:0000256" key="1">
    <source>
        <dbReference type="ARBA" id="ARBA00007692"/>
    </source>
</evidence>
<proteinExistence type="inferred from homology"/>
<keyword evidence="2" id="KW-0806">Transcription termination</keyword>
<evidence type="ECO:0000256" key="2">
    <source>
        <dbReference type="ARBA" id="ARBA00022472"/>
    </source>
</evidence>
<dbReference type="PANTHER" id="PTHR13068:SF166">
    <property type="entry name" value="TRANSCRIPTION TERMINATION FACTOR MTERF15, MITOCHONDRIAL-LIKE"/>
    <property type="match status" value="1"/>
</dbReference>
<dbReference type="Gene3D" id="1.25.70.10">
    <property type="entry name" value="Transcription termination factor 3, mitochondrial"/>
    <property type="match status" value="2"/>
</dbReference>
<keyword evidence="2" id="KW-0805">Transcription regulation</keyword>
<dbReference type="EMBL" id="JAXQNO010000007">
    <property type="protein sequence ID" value="KAK4794898.1"/>
    <property type="molecule type" value="Genomic_DNA"/>
</dbReference>
<protein>
    <submittedName>
        <fullName evidence="4">Uncharacterized protein</fullName>
    </submittedName>
</protein>
<keyword evidence="5" id="KW-1185">Reference proteome</keyword>
<sequence>MFVVSIRRSLLASDLAAIRGFSPIRIPPSALSFRIRFLSVQPCADSSTVSFLIESLGLSTETAVSIHRKLGCKNPRNADSVISVLKSHEFSVVQISSMIQRFPSILMVNAERTLLPKLDFFCSKGLSRHLVAELLSRHPYILWRSLEKHLIPTFNFFRTLLESDSKTIKVVRLSFRTGAHETRIAPNVKYLAENGVPLKKIASLLQCHCCVVFADPAKLKKAVHIAKEMGHDPTKVTFFQALNVLIMRKRSIWDSKSRLYEKWGWSKEELISAFKKYPLCMAISEDKINRAMSFFIHEMDWKPSMIAKHPILLSHSLEKRIIPRAAVLKFLLSKGLIKKGGSLVLFIMLSEARFMARMSGFQGKAPELLALYKEELNRLA</sequence>
<reference evidence="4 5" key="1">
    <citation type="journal article" date="2023" name="Hortic Res">
        <title>Pangenome of water caltrop reveals structural variations and asymmetric subgenome divergence after allopolyploidization.</title>
        <authorList>
            <person name="Zhang X."/>
            <person name="Chen Y."/>
            <person name="Wang L."/>
            <person name="Yuan Y."/>
            <person name="Fang M."/>
            <person name="Shi L."/>
            <person name="Lu R."/>
            <person name="Comes H.P."/>
            <person name="Ma Y."/>
            <person name="Chen Y."/>
            <person name="Huang G."/>
            <person name="Zhou Y."/>
            <person name="Zheng Z."/>
            <person name="Qiu Y."/>
        </authorList>
    </citation>
    <scope>NUCLEOTIDE SEQUENCE [LARGE SCALE GENOMIC DNA]</scope>
    <source>
        <strain evidence="4">F231</strain>
    </source>
</reference>
<dbReference type="SMART" id="SM00733">
    <property type="entry name" value="Mterf"/>
    <property type="match status" value="5"/>
</dbReference>